<dbReference type="AlphaFoldDB" id="A0A0N1MTB3"/>
<dbReference type="InterPro" id="IPR050188">
    <property type="entry name" value="RluA_PseudoU_synthase"/>
</dbReference>
<dbReference type="EMBL" id="LHPH01000017">
    <property type="protein sequence ID" value="KPH61564.1"/>
    <property type="molecule type" value="Genomic_DNA"/>
</dbReference>
<dbReference type="GO" id="GO:0003723">
    <property type="term" value="F:RNA binding"/>
    <property type="evidence" value="ECO:0007669"/>
    <property type="project" value="InterPro"/>
</dbReference>
<dbReference type="GO" id="GO:0140098">
    <property type="term" value="F:catalytic activity, acting on RNA"/>
    <property type="evidence" value="ECO:0007669"/>
    <property type="project" value="UniProtKB-ARBA"/>
</dbReference>
<organism evidence="2 3">
    <name type="scientific">Pseudoalteromonas porphyrae</name>
    <dbReference type="NCBI Taxonomy" id="187330"/>
    <lineage>
        <taxon>Bacteria</taxon>
        <taxon>Pseudomonadati</taxon>
        <taxon>Pseudomonadota</taxon>
        <taxon>Gammaproteobacteria</taxon>
        <taxon>Alteromonadales</taxon>
        <taxon>Pseudoalteromonadaceae</taxon>
        <taxon>Pseudoalteromonas</taxon>
    </lineage>
</organism>
<dbReference type="SUPFAM" id="SSF55120">
    <property type="entry name" value="Pseudouridine synthase"/>
    <property type="match status" value="1"/>
</dbReference>
<proteinExistence type="predicted"/>
<dbReference type="Proteomes" id="UP000037848">
    <property type="component" value="Unassembled WGS sequence"/>
</dbReference>
<gene>
    <name evidence="2" type="ORF">ADS77_14485</name>
</gene>
<dbReference type="Pfam" id="PF00849">
    <property type="entry name" value="PseudoU_synth_2"/>
    <property type="match status" value="1"/>
</dbReference>
<dbReference type="CDD" id="cd02869">
    <property type="entry name" value="PseudoU_synth_RluA_like"/>
    <property type="match status" value="1"/>
</dbReference>
<evidence type="ECO:0000259" key="1">
    <source>
        <dbReference type="Pfam" id="PF00849"/>
    </source>
</evidence>
<sequence length="237" mass="26505">MPEQHVITPSIVDDFVAPICTGFLDILYQDEDILLINKPSGLLSLSGRNPLNWDSVHYRLVNGQAGVSPPFPEAKLPHRLDYGTSGIMVVGLNAESSKQLNKQFQNRAITKHYIAMLQGWVVKDEGQVIAPIAKDTLLFPLVKICEITGKTAVSDYKVLKRIDQPKRSLVQYMPMTGRTHQLRIHSKEMGHPILGCDLYKNETSEAMAARLLLHASDLFFQHPKSGEQIHGHSPCLF</sequence>
<comment type="caution">
    <text evidence="2">The sequence shown here is derived from an EMBL/GenBank/DDBJ whole genome shotgun (WGS) entry which is preliminary data.</text>
</comment>
<dbReference type="InterPro" id="IPR006145">
    <property type="entry name" value="PsdUridine_synth_RsuA/RluA"/>
</dbReference>
<reference evidence="2 3" key="1">
    <citation type="submission" date="2015-08" db="EMBL/GenBank/DDBJ databases">
        <title>Draft Genome Sequence of Pseudoalteromonas porphyrae UCD-SED14.</title>
        <authorList>
            <person name="Coil D.A."/>
            <person name="Jospin G."/>
            <person name="Lee R.D."/>
            <person name="Eisen J.A."/>
        </authorList>
    </citation>
    <scope>NUCLEOTIDE SEQUENCE [LARGE SCALE GENOMIC DNA]</scope>
    <source>
        <strain evidence="2 3">UCD-SED14</strain>
    </source>
</reference>
<dbReference type="PANTHER" id="PTHR21600">
    <property type="entry name" value="MITOCHONDRIAL RNA PSEUDOURIDINE SYNTHASE"/>
    <property type="match status" value="1"/>
</dbReference>
<dbReference type="PATRIC" id="fig|187330.3.peg.1325"/>
<dbReference type="Gene3D" id="3.30.2350.10">
    <property type="entry name" value="Pseudouridine synthase"/>
    <property type="match status" value="1"/>
</dbReference>
<accession>A0A0N1MTB3</accession>
<dbReference type="GO" id="GO:0000455">
    <property type="term" value="P:enzyme-directed rRNA pseudouridine synthesis"/>
    <property type="evidence" value="ECO:0007669"/>
    <property type="project" value="TreeGrafter"/>
</dbReference>
<dbReference type="GO" id="GO:0009982">
    <property type="term" value="F:pseudouridine synthase activity"/>
    <property type="evidence" value="ECO:0007669"/>
    <property type="project" value="InterPro"/>
</dbReference>
<evidence type="ECO:0000313" key="2">
    <source>
        <dbReference type="EMBL" id="KPH61564.1"/>
    </source>
</evidence>
<feature type="domain" description="Pseudouridine synthase RsuA/RluA-like" evidence="1">
    <location>
        <begin position="33"/>
        <end position="186"/>
    </location>
</feature>
<dbReference type="PANTHER" id="PTHR21600:SF89">
    <property type="entry name" value="RIBOSOMAL LARGE SUBUNIT PSEUDOURIDINE SYNTHASE A"/>
    <property type="match status" value="1"/>
</dbReference>
<protein>
    <submittedName>
        <fullName evidence="2">Pseudouridylate synthase</fullName>
    </submittedName>
</protein>
<dbReference type="InterPro" id="IPR020103">
    <property type="entry name" value="PsdUridine_synth_cat_dom_sf"/>
</dbReference>
<dbReference type="OrthoDB" id="9785808at2"/>
<name>A0A0N1MTB3_9GAMM</name>
<dbReference type="STRING" id="187330.AMS58_14545"/>
<evidence type="ECO:0000313" key="3">
    <source>
        <dbReference type="Proteomes" id="UP000037848"/>
    </source>
</evidence>
<dbReference type="RefSeq" id="WP_054455056.1">
    <property type="nucleotide sequence ID" value="NZ_LHPH01000017.1"/>
</dbReference>
<keyword evidence="3" id="KW-1185">Reference proteome</keyword>